<comment type="caution">
    <text evidence="1">The sequence shown here is derived from an EMBL/GenBank/DDBJ whole genome shotgun (WGS) entry which is preliminary data.</text>
</comment>
<dbReference type="RefSeq" id="WP_150358296.1">
    <property type="nucleotide sequence ID" value="NZ_JAJJPB010000017.1"/>
</dbReference>
<reference evidence="1" key="1">
    <citation type="submission" date="2021-11" db="EMBL/GenBank/DDBJ databases">
        <authorList>
            <person name="Qingchun L."/>
            <person name="Dong Z."/>
            <person name="Zongwei Q."/>
            <person name="Jia Z."/>
            <person name="Duotao L."/>
        </authorList>
    </citation>
    <scope>NUCLEOTIDE SEQUENCE</scope>
    <source>
        <strain evidence="1">WLY-B-L2</strain>
    </source>
</reference>
<organism evidence="1 2">
    <name type="scientific">Clostridium aromativorans</name>
    <dbReference type="NCBI Taxonomy" id="2836848"/>
    <lineage>
        <taxon>Bacteria</taxon>
        <taxon>Bacillati</taxon>
        <taxon>Bacillota</taxon>
        <taxon>Clostridia</taxon>
        <taxon>Eubacteriales</taxon>
        <taxon>Clostridiaceae</taxon>
        <taxon>Clostridium</taxon>
    </lineage>
</organism>
<gene>
    <name evidence="1" type="ORF">LN736_12675</name>
</gene>
<dbReference type="Proteomes" id="UP001165422">
    <property type="component" value="Unassembled WGS sequence"/>
</dbReference>
<sequence>MDKSELLSELVEVSARPIFQAKNYWHKSVYSTLEARRKAAKESENYALALKADIVSIKRLWEKQLKVIEKWARDEKIPDTDEIGRTIENIERESKTEIMGNKIIFENEDKLNRDELDFIERYSSIEDLNERIASMEEDYLYFRIRDYIILNLFQFLEENREMALSILSGNVPQNVEKISDLICKHADRCMYIDLE</sequence>
<name>A0ABS8N7D0_9CLOT</name>
<protein>
    <submittedName>
        <fullName evidence="1">Uncharacterized protein</fullName>
    </submittedName>
</protein>
<evidence type="ECO:0000313" key="1">
    <source>
        <dbReference type="EMBL" id="MCC9295714.1"/>
    </source>
</evidence>
<accession>A0ABS8N7D0</accession>
<dbReference type="EMBL" id="JAJJPB010000017">
    <property type="protein sequence ID" value="MCC9295714.1"/>
    <property type="molecule type" value="Genomic_DNA"/>
</dbReference>
<proteinExistence type="predicted"/>
<keyword evidence="2" id="KW-1185">Reference proteome</keyword>
<evidence type="ECO:0000313" key="2">
    <source>
        <dbReference type="Proteomes" id="UP001165422"/>
    </source>
</evidence>